<proteinExistence type="predicted"/>
<organism evidence="1 2">
    <name type="scientific">Mytilus edulis</name>
    <name type="common">Blue mussel</name>
    <dbReference type="NCBI Taxonomy" id="6550"/>
    <lineage>
        <taxon>Eukaryota</taxon>
        <taxon>Metazoa</taxon>
        <taxon>Spiralia</taxon>
        <taxon>Lophotrochozoa</taxon>
        <taxon>Mollusca</taxon>
        <taxon>Bivalvia</taxon>
        <taxon>Autobranchia</taxon>
        <taxon>Pteriomorphia</taxon>
        <taxon>Mytilida</taxon>
        <taxon>Mytiloidea</taxon>
        <taxon>Mytilidae</taxon>
        <taxon>Mytilinae</taxon>
        <taxon>Mytilus</taxon>
    </lineage>
</organism>
<comment type="caution">
    <text evidence="1">The sequence shown here is derived from an EMBL/GenBank/DDBJ whole genome shotgun (WGS) entry which is preliminary data.</text>
</comment>
<dbReference type="EMBL" id="CAJPWZ010000330">
    <property type="protein sequence ID" value="CAG2190467.1"/>
    <property type="molecule type" value="Genomic_DNA"/>
</dbReference>
<gene>
    <name evidence="1" type="ORF">MEDL_5769</name>
</gene>
<protein>
    <submittedName>
        <fullName evidence="1">Uncharacterized protein</fullName>
    </submittedName>
</protein>
<evidence type="ECO:0000313" key="2">
    <source>
        <dbReference type="Proteomes" id="UP000683360"/>
    </source>
</evidence>
<accession>A0A8S3Q524</accession>
<dbReference type="AlphaFoldDB" id="A0A8S3Q524"/>
<sequence length="207" mass="23424">MSIKKVSITGLTCIQTQEEELNAIKNRSLQVEKDVLSFKTVGKHQTLTAINVMQQTVNTLTSQTNSLRVNEQARSQDFLALFNMTVDTKNNLAEFSKTVNSQIQELGYNQTVSLVAIEHNMTGELYDLRINKNKAFMDIRNMVRAAENRANGTLALLQNQISQSVEKGTLIKQFRCVQLPIPVLLIFICIPLRSRQLRNAQSSKYSF</sequence>
<name>A0A8S3Q524_MYTED</name>
<dbReference type="Proteomes" id="UP000683360">
    <property type="component" value="Unassembled WGS sequence"/>
</dbReference>
<evidence type="ECO:0000313" key="1">
    <source>
        <dbReference type="EMBL" id="CAG2190467.1"/>
    </source>
</evidence>
<reference evidence="1" key="1">
    <citation type="submission" date="2021-03" db="EMBL/GenBank/DDBJ databases">
        <authorList>
            <person name="Bekaert M."/>
        </authorList>
    </citation>
    <scope>NUCLEOTIDE SEQUENCE</scope>
</reference>
<keyword evidence="2" id="KW-1185">Reference proteome</keyword>